<dbReference type="Proteomes" id="UP001597468">
    <property type="component" value="Unassembled WGS sequence"/>
</dbReference>
<dbReference type="Pfam" id="PF04940">
    <property type="entry name" value="BLUF"/>
    <property type="match status" value="1"/>
</dbReference>
<dbReference type="RefSeq" id="WP_380749299.1">
    <property type="nucleotide sequence ID" value="NZ_JBHULT010000006.1"/>
</dbReference>
<gene>
    <name evidence="2" type="ORF">ACFSTG_05425</name>
</gene>
<feature type="domain" description="BLUF" evidence="1">
    <location>
        <begin position="2"/>
        <end position="93"/>
    </location>
</feature>
<dbReference type="InterPro" id="IPR036046">
    <property type="entry name" value="Acylphosphatase-like_dom_sf"/>
</dbReference>
<sequence>MLHAICYISTASSDFNDTEIAGLMAKWKQKNSDLDIKGILLFSVGNFFQVLEGEKAKVLELFSGVMKDTRHTSIIQVLGQDVVKGSLDGYKTEHITRNFSRPDLIRDYCEAVKGMDRTIQEQLKKFLETFIDTRVF</sequence>
<dbReference type="EMBL" id="JBHULT010000006">
    <property type="protein sequence ID" value="MFD2517327.1"/>
    <property type="molecule type" value="Genomic_DNA"/>
</dbReference>
<dbReference type="PROSITE" id="PS50925">
    <property type="entry name" value="BLUF"/>
    <property type="match status" value="1"/>
</dbReference>
<evidence type="ECO:0000313" key="3">
    <source>
        <dbReference type="Proteomes" id="UP001597468"/>
    </source>
</evidence>
<keyword evidence="3" id="KW-1185">Reference proteome</keyword>
<accession>A0ABW5IUJ6</accession>
<dbReference type="SMART" id="SM01034">
    <property type="entry name" value="BLUF"/>
    <property type="match status" value="1"/>
</dbReference>
<dbReference type="InterPro" id="IPR007024">
    <property type="entry name" value="BLUF_domain"/>
</dbReference>
<reference evidence="3" key="1">
    <citation type="journal article" date="2019" name="Int. J. Syst. Evol. Microbiol.">
        <title>The Global Catalogue of Microorganisms (GCM) 10K type strain sequencing project: providing services to taxonomists for standard genome sequencing and annotation.</title>
        <authorList>
            <consortium name="The Broad Institute Genomics Platform"/>
            <consortium name="The Broad Institute Genome Sequencing Center for Infectious Disease"/>
            <person name="Wu L."/>
            <person name="Ma J."/>
        </authorList>
    </citation>
    <scope>NUCLEOTIDE SEQUENCE [LARGE SCALE GENOMIC DNA]</scope>
    <source>
        <strain evidence="3">KCTC 42585</strain>
    </source>
</reference>
<name>A0ABW5IUJ6_9FLAO</name>
<organism evidence="2 3">
    <name type="scientific">Salinimicrobium flavum</name>
    <dbReference type="NCBI Taxonomy" id="1737065"/>
    <lineage>
        <taxon>Bacteria</taxon>
        <taxon>Pseudomonadati</taxon>
        <taxon>Bacteroidota</taxon>
        <taxon>Flavobacteriia</taxon>
        <taxon>Flavobacteriales</taxon>
        <taxon>Flavobacteriaceae</taxon>
        <taxon>Salinimicrobium</taxon>
    </lineage>
</organism>
<dbReference type="Gene3D" id="3.30.70.100">
    <property type="match status" value="1"/>
</dbReference>
<proteinExistence type="predicted"/>
<dbReference type="SUPFAM" id="SSF54975">
    <property type="entry name" value="Acylphosphatase/BLUF domain-like"/>
    <property type="match status" value="1"/>
</dbReference>
<comment type="caution">
    <text evidence="2">The sequence shown here is derived from an EMBL/GenBank/DDBJ whole genome shotgun (WGS) entry which is preliminary data.</text>
</comment>
<protein>
    <submittedName>
        <fullName evidence="2">BLUF domain-containing protein</fullName>
    </submittedName>
</protein>
<evidence type="ECO:0000313" key="2">
    <source>
        <dbReference type="EMBL" id="MFD2517327.1"/>
    </source>
</evidence>
<evidence type="ECO:0000259" key="1">
    <source>
        <dbReference type="PROSITE" id="PS50925"/>
    </source>
</evidence>